<organism evidence="3 4">
    <name type="scientific">Mytilus coruscus</name>
    <name type="common">Sea mussel</name>
    <dbReference type="NCBI Taxonomy" id="42192"/>
    <lineage>
        <taxon>Eukaryota</taxon>
        <taxon>Metazoa</taxon>
        <taxon>Spiralia</taxon>
        <taxon>Lophotrochozoa</taxon>
        <taxon>Mollusca</taxon>
        <taxon>Bivalvia</taxon>
        <taxon>Autobranchia</taxon>
        <taxon>Pteriomorphia</taxon>
        <taxon>Mytilida</taxon>
        <taxon>Mytiloidea</taxon>
        <taxon>Mytilidae</taxon>
        <taxon>Mytilinae</taxon>
        <taxon>Mytilus</taxon>
    </lineage>
</organism>
<dbReference type="PRINTS" id="PR00453">
    <property type="entry name" value="VWFADOMAIN"/>
</dbReference>
<dbReference type="InterPro" id="IPR002035">
    <property type="entry name" value="VWF_A"/>
</dbReference>
<evidence type="ECO:0000256" key="1">
    <source>
        <dbReference type="SAM" id="SignalP"/>
    </source>
</evidence>
<proteinExistence type="predicted"/>
<dbReference type="EMBL" id="CACVKT020004988">
    <property type="protein sequence ID" value="CAC5392540.1"/>
    <property type="molecule type" value="Genomic_DNA"/>
</dbReference>
<feature type="chain" id="PRO_5027002187" evidence="1">
    <location>
        <begin position="21"/>
        <end position="185"/>
    </location>
</feature>
<dbReference type="Gene3D" id="3.40.50.410">
    <property type="entry name" value="von Willebrand factor, type A domain"/>
    <property type="match status" value="2"/>
</dbReference>
<evidence type="ECO:0000259" key="2">
    <source>
        <dbReference type="PROSITE" id="PS50234"/>
    </source>
</evidence>
<dbReference type="AlphaFoldDB" id="A0A6J8CC02"/>
<protein>
    <submittedName>
        <fullName evidence="3">COL12A</fullName>
    </submittedName>
</protein>
<dbReference type="Pfam" id="PF00092">
    <property type="entry name" value="VWA"/>
    <property type="match status" value="1"/>
</dbReference>
<dbReference type="PROSITE" id="PS50234">
    <property type="entry name" value="VWFA"/>
    <property type="match status" value="1"/>
</dbReference>
<dbReference type="SUPFAM" id="SSF53300">
    <property type="entry name" value="vWA-like"/>
    <property type="match status" value="1"/>
</dbReference>
<evidence type="ECO:0000313" key="3">
    <source>
        <dbReference type="EMBL" id="CAC5392540.1"/>
    </source>
</evidence>
<name>A0A6J8CC02_MYTCO</name>
<dbReference type="OrthoDB" id="6161852at2759"/>
<feature type="domain" description="VWFA" evidence="2">
    <location>
        <begin position="81"/>
        <end position="165"/>
    </location>
</feature>
<feature type="signal peptide" evidence="1">
    <location>
        <begin position="1"/>
        <end position="20"/>
    </location>
</feature>
<gene>
    <name evidence="3" type="ORF">MCOR_27464</name>
</gene>
<dbReference type="Proteomes" id="UP000507470">
    <property type="component" value="Unassembled WGS sequence"/>
</dbReference>
<dbReference type="InterPro" id="IPR036465">
    <property type="entry name" value="vWFA_dom_sf"/>
</dbReference>
<keyword evidence="4" id="KW-1185">Reference proteome</keyword>
<reference evidence="3 4" key="1">
    <citation type="submission" date="2020-06" db="EMBL/GenBank/DDBJ databases">
        <authorList>
            <person name="Li R."/>
            <person name="Bekaert M."/>
        </authorList>
    </citation>
    <scope>NUCLEOTIDE SEQUENCE [LARGE SCALE GENOMIC DNA]</scope>
    <source>
        <strain evidence="4">wild</strain>
    </source>
</reference>
<dbReference type="PANTHER" id="PTHR24020">
    <property type="entry name" value="COLLAGEN ALPHA"/>
    <property type="match status" value="1"/>
</dbReference>
<dbReference type="InterPro" id="IPR050525">
    <property type="entry name" value="ECM_Assembly_Org"/>
</dbReference>
<accession>A0A6J8CC02</accession>
<sequence length="185" mass="20239">MTKLSTSLLILLVVVTITESGRKAKFTGKRDVVFSLDSSASVGTANFEIMKNFARFINPSLHTWEDSDTIRPRYHARINSFSKSYGARTGVPKIAIVMTDGKSQDKDKTCESAKDLRNSGVKIMVIPIGNKVDKEEIKCLASEPSFISPVSNFAGLRNRRFRNRVAKKVFNVKGPVAIGAPGSSG</sequence>
<keyword evidence="1" id="KW-0732">Signal</keyword>
<dbReference type="PANTHER" id="PTHR24020:SF20">
    <property type="entry name" value="PH DOMAIN-CONTAINING PROTEIN"/>
    <property type="match status" value="1"/>
</dbReference>
<evidence type="ECO:0000313" key="4">
    <source>
        <dbReference type="Proteomes" id="UP000507470"/>
    </source>
</evidence>